<keyword evidence="3" id="KW-0732">Signal</keyword>
<dbReference type="EMBL" id="FOHX01000015">
    <property type="protein sequence ID" value="SEU37982.1"/>
    <property type="molecule type" value="Genomic_DNA"/>
</dbReference>
<name>A0A1I0LCZ1_9ACTN</name>
<evidence type="ECO:0000256" key="3">
    <source>
        <dbReference type="SAM" id="SignalP"/>
    </source>
</evidence>
<dbReference type="STRING" id="568860.SAMN05421811_11560"/>
<keyword evidence="2" id="KW-1133">Transmembrane helix</keyword>
<gene>
    <name evidence="4" type="ORF">SAMN05421811_11560</name>
</gene>
<feature type="chain" id="PRO_5011755503" description="MYXO-CTERM domain-containing protein" evidence="3">
    <location>
        <begin position="38"/>
        <end position="232"/>
    </location>
</feature>
<keyword evidence="5" id="KW-1185">Reference proteome</keyword>
<accession>A0A1I0LCZ1</accession>
<feature type="region of interest" description="Disordered" evidence="1">
    <location>
        <begin position="37"/>
        <end position="69"/>
    </location>
</feature>
<feature type="compositionally biased region" description="Low complexity" evidence="1">
    <location>
        <begin position="37"/>
        <end position="66"/>
    </location>
</feature>
<feature type="transmembrane region" description="Helical" evidence="2">
    <location>
        <begin position="208"/>
        <end position="227"/>
    </location>
</feature>
<dbReference type="AlphaFoldDB" id="A0A1I0LCZ1"/>
<sequence length="232" mass="22981">MLVARRQSGVRPVLRVRRVAYAGALVIVGLTGCTASAETEPTATPTATAPGTPLSSATGTPAPTGTRPKIQVQLNPDRVTAGQTNTVWILANCPVPTGGPAHTGTATSRAFVSGATLNPVPSGAGSPTPTGSAAGSPWVRGSAQVSGTVPRGTYTVSVKCDGTNDAGSAKLRVVAGEALPTHVPTRAPRAGGGGTYAKDMDEGSSIPFGPAGVLVGLALAGGIGWAVKRRKA</sequence>
<organism evidence="4 5">
    <name type="scientific">Nonomuraea wenchangensis</name>
    <dbReference type="NCBI Taxonomy" id="568860"/>
    <lineage>
        <taxon>Bacteria</taxon>
        <taxon>Bacillati</taxon>
        <taxon>Actinomycetota</taxon>
        <taxon>Actinomycetes</taxon>
        <taxon>Streptosporangiales</taxon>
        <taxon>Streptosporangiaceae</taxon>
        <taxon>Nonomuraea</taxon>
    </lineage>
</organism>
<evidence type="ECO:0000313" key="4">
    <source>
        <dbReference type="EMBL" id="SEU37982.1"/>
    </source>
</evidence>
<feature type="signal peptide" evidence="3">
    <location>
        <begin position="1"/>
        <end position="37"/>
    </location>
</feature>
<dbReference type="PROSITE" id="PS51257">
    <property type="entry name" value="PROKAR_LIPOPROTEIN"/>
    <property type="match status" value="1"/>
</dbReference>
<keyword evidence="2" id="KW-0472">Membrane</keyword>
<dbReference type="Proteomes" id="UP000199361">
    <property type="component" value="Unassembled WGS sequence"/>
</dbReference>
<feature type="region of interest" description="Disordered" evidence="1">
    <location>
        <begin position="121"/>
        <end position="147"/>
    </location>
</feature>
<reference evidence="4 5" key="1">
    <citation type="submission" date="2016-10" db="EMBL/GenBank/DDBJ databases">
        <authorList>
            <person name="de Groot N.N."/>
        </authorList>
    </citation>
    <scope>NUCLEOTIDE SEQUENCE [LARGE SCALE GENOMIC DNA]</scope>
    <source>
        <strain evidence="4 5">CGMCC 4.5598</strain>
    </source>
</reference>
<proteinExistence type="predicted"/>
<evidence type="ECO:0000313" key="5">
    <source>
        <dbReference type="Proteomes" id="UP000199361"/>
    </source>
</evidence>
<protein>
    <recommendedName>
        <fullName evidence="6">MYXO-CTERM domain-containing protein</fullName>
    </recommendedName>
</protein>
<evidence type="ECO:0000256" key="1">
    <source>
        <dbReference type="SAM" id="MobiDB-lite"/>
    </source>
</evidence>
<evidence type="ECO:0000256" key="2">
    <source>
        <dbReference type="SAM" id="Phobius"/>
    </source>
</evidence>
<evidence type="ECO:0008006" key="6">
    <source>
        <dbReference type="Google" id="ProtNLM"/>
    </source>
</evidence>
<keyword evidence="2" id="KW-0812">Transmembrane</keyword>